<dbReference type="SMART" id="SM00020">
    <property type="entry name" value="Tryp_SPc"/>
    <property type="match status" value="1"/>
</dbReference>
<reference evidence="4" key="1">
    <citation type="submission" date="2020-05" db="UniProtKB">
        <authorList>
            <consortium name="EnsemblMetazoa"/>
        </authorList>
    </citation>
    <scope>IDENTIFICATION</scope>
    <source>
        <strain evidence="4">BB02</strain>
    </source>
</reference>
<evidence type="ECO:0000313" key="4">
    <source>
        <dbReference type="EnsemblMetazoa" id="BGLB028796-PA"/>
    </source>
</evidence>
<sequence>IGSIDEPRKRIVNGQDAQLFDIPSQVALMRKFDGIWDRWCGAVLIAWNKVLTAAHCVDDSLPSEIRAVVGFLNYNEPKTGYEQVASVSEINVHENDRTILNLNVYDIAVLTLATPVVPSIHVKIARQADKSESYVNTTCIISGWGYTNKTLMARPNGLQKAVTMIISNTECKLEWPQFADALDEELFLCVHNEKGKSDQPTSICAGDSGGPLLCGPNNDILVGTAVSNEGKCKGFFLLLLF</sequence>
<dbReference type="PROSITE" id="PS00135">
    <property type="entry name" value="TRYPSIN_SER"/>
    <property type="match status" value="1"/>
</dbReference>
<gene>
    <name evidence="4" type="primary">106051298</name>
</gene>
<keyword evidence="2" id="KW-0720">Serine protease</keyword>
<evidence type="ECO:0000313" key="5">
    <source>
        <dbReference type="Proteomes" id="UP000076420"/>
    </source>
</evidence>
<dbReference type="InterPro" id="IPR009003">
    <property type="entry name" value="Peptidase_S1_PA"/>
</dbReference>
<dbReference type="GO" id="GO:0006508">
    <property type="term" value="P:proteolysis"/>
    <property type="evidence" value="ECO:0007669"/>
    <property type="project" value="UniProtKB-KW"/>
</dbReference>
<dbReference type="PROSITE" id="PS00134">
    <property type="entry name" value="TRYPSIN_HIS"/>
    <property type="match status" value="1"/>
</dbReference>
<dbReference type="EnsemblMetazoa" id="BGLB028796-RA">
    <property type="protein sequence ID" value="BGLB028796-PA"/>
    <property type="gene ID" value="BGLB028796"/>
</dbReference>
<protein>
    <recommendedName>
        <fullName evidence="3">Peptidase S1 domain-containing protein</fullName>
    </recommendedName>
</protein>
<dbReference type="InterPro" id="IPR033116">
    <property type="entry name" value="TRYPSIN_SER"/>
</dbReference>
<keyword evidence="1" id="KW-1015">Disulfide bond</keyword>
<dbReference type="InterPro" id="IPR018114">
    <property type="entry name" value="TRYPSIN_HIS"/>
</dbReference>
<dbReference type="SUPFAM" id="SSF50494">
    <property type="entry name" value="Trypsin-like serine proteases"/>
    <property type="match status" value="1"/>
</dbReference>
<dbReference type="GO" id="GO:0004252">
    <property type="term" value="F:serine-type endopeptidase activity"/>
    <property type="evidence" value="ECO:0007669"/>
    <property type="project" value="InterPro"/>
</dbReference>
<dbReference type="VEuPathDB" id="VectorBase:BGLAX_035552"/>
<dbReference type="Proteomes" id="UP000076420">
    <property type="component" value="Unassembled WGS sequence"/>
</dbReference>
<name>A0A2C9LA62_BIOGL</name>
<keyword evidence="2" id="KW-0378">Hydrolase</keyword>
<feature type="domain" description="Peptidase S1" evidence="3">
    <location>
        <begin position="11"/>
        <end position="232"/>
    </location>
</feature>
<dbReference type="InterPro" id="IPR001314">
    <property type="entry name" value="Peptidase_S1A"/>
</dbReference>
<proteinExistence type="predicted"/>
<dbReference type="VEuPathDB" id="VectorBase:BGLB028796"/>
<evidence type="ECO:0000256" key="1">
    <source>
        <dbReference type="ARBA" id="ARBA00023157"/>
    </source>
</evidence>
<dbReference type="CDD" id="cd00190">
    <property type="entry name" value="Tryp_SPc"/>
    <property type="match status" value="1"/>
</dbReference>
<dbReference type="PRINTS" id="PR00722">
    <property type="entry name" value="CHYMOTRYPSIN"/>
</dbReference>
<keyword evidence="2" id="KW-0645">Protease</keyword>
<dbReference type="AlphaFoldDB" id="A0A2C9LA62"/>
<dbReference type="InterPro" id="IPR043504">
    <property type="entry name" value="Peptidase_S1_PA_chymotrypsin"/>
</dbReference>
<accession>A0A2C9LA62</accession>
<dbReference type="Gene3D" id="2.40.10.10">
    <property type="entry name" value="Trypsin-like serine proteases"/>
    <property type="match status" value="2"/>
</dbReference>
<organism evidence="4 5">
    <name type="scientific">Biomphalaria glabrata</name>
    <name type="common">Bloodfluke planorb</name>
    <name type="synonym">Freshwater snail</name>
    <dbReference type="NCBI Taxonomy" id="6526"/>
    <lineage>
        <taxon>Eukaryota</taxon>
        <taxon>Metazoa</taxon>
        <taxon>Spiralia</taxon>
        <taxon>Lophotrochozoa</taxon>
        <taxon>Mollusca</taxon>
        <taxon>Gastropoda</taxon>
        <taxon>Heterobranchia</taxon>
        <taxon>Euthyneura</taxon>
        <taxon>Panpulmonata</taxon>
        <taxon>Hygrophila</taxon>
        <taxon>Lymnaeoidea</taxon>
        <taxon>Planorbidae</taxon>
        <taxon>Biomphalaria</taxon>
    </lineage>
</organism>
<evidence type="ECO:0000259" key="3">
    <source>
        <dbReference type="PROSITE" id="PS50240"/>
    </source>
</evidence>
<dbReference type="OrthoDB" id="6158450at2759"/>
<dbReference type="PANTHER" id="PTHR24252:SF7">
    <property type="entry name" value="HYALIN"/>
    <property type="match status" value="1"/>
</dbReference>
<dbReference type="PROSITE" id="PS50240">
    <property type="entry name" value="TRYPSIN_DOM"/>
    <property type="match status" value="1"/>
</dbReference>
<dbReference type="PANTHER" id="PTHR24252">
    <property type="entry name" value="ACROSIN-RELATED"/>
    <property type="match status" value="1"/>
</dbReference>
<evidence type="ECO:0000256" key="2">
    <source>
        <dbReference type="RuleBase" id="RU363034"/>
    </source>
</evidence>
<dbReference type="Pfam" id="PF00089">
    <property type="entry name" value="Trypsin"/>
    <property type="match status" value="1"/>
</dbReference>
<dbReference type="InterPro" id="IPR001254">
    <property type="entry name" value="Trypsin_dom"/>
</dbReference>
<dbReference type="KEGG" id="bgt:106051298"/>
<dbReference type="STRING" id="6526.A0A2C9LA62"/>